<keyword evidence="3" id="KW-0812">Transmembrane</keyword>
<dbReference type="NCBIfam" id="TIGR03064">
    <property type="entry name" value="sortase_srtB"/>
    <property type="match status" value="1"/>
</dbReference>
<evidence type="ECO:0000256" key="1">
    <source>
        <dbReference type="ARBA" id="ARBA00022801"/>
    </source>
</evidence>
<keyword evidence="5" id="KW-1185">Reference proteome</keyword>
<dbReference type="SUPFAM" id="SSF63817">
    <property type="entry name" value="Sortase"/>
    <property type="match status" value="1"/>
</dbReference>
<evidence type="ECO:0000313" key="4">
    <source>
        <dbReference type="EMBL" id="MBC8538657.1"/>
    </source>
</evidence>
<dbReference type="InterPro" id="IPR023365">
    <property type="entry name" value="Sortase_dom-sf"/>
</dbReference>
<gene>
    <name evidence="4" type="primary">srtB</name>
    <name evidence="4" type="ORF">H8693_06885</name>
</gene>
<keyword evidence="1 4" id="KW-0378">Hydrolase</keyword>
<dbReference type="EC" id="3.4.22.71" evidence="4"/>
<dbReference type="GO" id="GO:0016787">
    <property type="term" value="F:hydrolase activity"/>
    <property type="evidence" value="ECO:0007669"/>
    <property type="project" value="UniProtKB-KW"/>
</dbReference>
<dbReference type="InterPro" id="IPR009835">
    <property type="entry name" value="SrtB"/>
</dbReference>
<feature type="active site" description="Acyl-thioester intermediate" evidence="2">
    <location>
        <position position="238"/>
    </location>
</feature>
<dbReference type="Pfam" id="PF04203">
    <property type="entry name" value="Sortase"/>
    <property type="match status" value="1"/>
</dbReference>
<feature type="active site" description="Proton donor/acceptor" evidence="2">
    <location>
        <position position="145"/>
    </location>
</feature>
<reference evidence="4" key="1">
    <citation type="submission" date="2020-08" db="EMBL/GenBank/DDBJ databases">
        <title>Genome public.</title>
        <authorList>
            <person name="Liu C."/>
            <person name="Sun Q."/>
        </authorList>
    </citation>
    <scope>NUCLEOTIDE SEQUENCE</scope>
    <source>
        <strain evidence="4">NSJ-63</strain>
    </source>
</reference>
<dbReference type="Proteomes" id="UP000617951">
    <property type="component" value="Unassembled WGS sequence"/>
</dbReference>
<name>A0A926DJ11_9FIRM</name>
<keyword evidence="3" id="KW-0472">Membrane</keyword>
<accession>A0A926DJ11</accession>
<evidence type="ECO:0000256" key="3">
    <source>
        <dbReference type="SAM" id="Phobius"/>
    </source>
</evidence>
<sequence>MRKIQGKKKKSPFLIVLMVVCLAVFVFCAVQIAKILLEDQAGNSAAEETVKKYVITREPDSAGGEDKEPAAYAVDFAALQADNPDVCGWLYSPGTVIEYPVLQGEDNDYYLDHTLTGEKHKYGSLFLDMNNAPDFTDPNTVIYGHRMNSGAMFGSLPQYEKQEYYEEHPTMQLYTPQGSYMLEIFSAFVAKTSEKYYQRTFASQEEFADFLEIFRDKSAIATDVEVGPEDRIVTLSTCTKNGGDDTRFVVMARLVAEA</sequence>
<dbReference type="EMBL" id="JACRSS010000003">
    <property type="protein sequence ID" value="MBC8538657.1"/>
    <property type="molecule type" value="Genomic_DNA"/>
</dbReference>
<evidence type="ECO:0000313" key="5">
    <source>
        <dbReference type="Proteomes" id="UP000617951"/>
    </source>
</evidence>
<protein>
    <submittedName>
        <fullName evidence="4">Class B sortase</fullName>
        <ecNumber evidence="4">3.4.22.71</ecNumber>
    </submittedName>
</protein>
<comment type="caution">
    <text evidence="4">The sequence shown here is derived from an EMBL/GenBank/DDBJ whole genome shotgun (WGS) entry which is preliminary data.</text>
</comment>
<keyword evidence="3" id="KW-1133">Transmembrane helix</keyword>
<dbReference type="InterPro" id="IPR005754">
    <property type="entry name" value="Sortase"/>
</dbReference>
<dbReference type="RefSeq" id="WP_249280378.1">
    <property type="nucleotide sequence ID" value="NZ_JACRSS010000003.1"/>
</dbReference>
<organism evidence="4 5">
    <name type="scientific">Guopingia tenuis</name>
    <dbReference type="NCBI Taxonomy" id="2763656"/>
    <lineage>
        <taxon>Bacteria</taxon>
        <taxon>Bacillati</taxon>
        <taxon>Bacillota</taxon>
        <taxon>Clostridia</taxon>
        <taxon>Christensenellales</taxon>
        <taxon>Christensenellaceae</taxon>
        <taxon>Guopingia</taxon>
    </lineage>
</organism>
<dbReference type="Gene3D" id="2.40.260.10">
    <property type="entry name" value="Sortase"/>
    <property type="match status" value="1"/>
</dbReference>
<dbReference type="AlphaFoldDB" id="A0A926DJ11"/>
<proteinExistence type="predicted"/>
<dbReference type="CDD" id="cd05826">
    <property type="entry name" value="Sortase_B"/>
    <property type="match status" value="1"/>
</dbReference>
<feature type="transmembrane region" description="Helical" evidence="3">
    <location>
        <begin position="12"/>
        <end position="33"/>
    </location>
</feature>
<evidence type="ECO:0000256" key="2">
    <source>
        <dbReference type="PIRSR" id="PIRSR605754-1"/>
    </source>
</evidence>